<gene>
    <name evidence="2" type="ORF">GCM10010346_55840</name>
</gene>
<dbReference type="Proteomes" id="UP000599437">
    <property type="component" value="Unassembled WGS sequence"/>
</dbReference>
<evidence type="ECO:0000313" key="3">
    <source>
        <dbReference type="Proteomes" id="UP000599437"/>
    </source>
</evidence>
<sequence>MATGHTPRRSDGLRARPRHQGTVTLTAPRGRAECFPCPSPGWANGRTDYQSPRDEDDEDDEDDAMNFRTT</sequence>
<organism evidence="2 3">
    <name type="scientific">Streptomyces chryseus</name>
    <dbReference type="NCBI Taxonomy" id="68186"/>
    <lineage>
        <taxon>Bacteria</taxon>
        <taxon>Bacillati</taxon>
        <taxon>Actinomycetota</taxon>
        <taxon>Actinomycetes</taxon>
        <taxon>Kitasatosporales</taxon>
        <taxon>Streptomycetaceae</taxon>
        <taxon>Streptomyces</taxon>
    </lineage>
</organism>
<dbReference type="EMBL" id="BMVO01000026">
    <property type="protein sequence ID" value="GHB25027.1"/>
    <property type="molecule type" value="Genomic_DNA"/>
</dbReference>
<feature type="region of interest" description="Disordered" evidence="1">
    <location>
        <begin position="1"/>
        <end position="70"/>
    </location>
</feature>
<feature type="compositionally biased region" description="Acidic residues" evidence="1">
    <location>
        <begin position="54"/>
        <end position="64"/>
    </location>
</feature>
<keyword evidence="3" id="KW-1185">Reference proteome</keyword>
<name>A0ABQ3E3W3_9ACTN</name>
<protein>
    <submittedName>
        <fullName evidence="2">Uncharacterized protein</fullName>
    </submittedName>
</protein>
<reference evidence="3" key="1">
    <citation type="journal article" date="2019" name="Int. J. Syst. Evol. Microbiol.">
        <title>The Global Catalogue of Microorganisms (GCM) 10K type strain sequencing project: providing services to taxonomists for standard genome sequencing and annotation.</title>
        <authorList>
            <consortium name="The Broad Institute Genomics Platform"/>
            <consortium name="The Broad Institute Genome Sequencing Center for Infectious Disease"/>
            <person name="Wu L."/>
            <person name="Ma J."/>
        </authorList>
    </citation>
    <scope>NUCLEOTIDE SEQUENCE [LARGE SCALE GENOMIC DNA]</scope>
    <source>
        <strain evidence="3">JCM 4737</strain>
    </source>
</reference>
<proteinExistence type="predicted"/>
<evidence type="ECO:0000313" key="2">
    <source>
        <dbReference type="EMBL" id="GHB25027.1"/>
    </source>
</evidence>
<comment type="caution">
    <text evidence="2">The sequence shown here is derived from an EMBL/GenBank/DDBJ whole genome shotgun (WGS) entry which is preliminary data.</text>
</comment>
<accession>A0ABQ3E3W3</accession>
<evidence type="ECO:0000256" key="1">
    <source>
        <dbReference type="SAM" id="MobiDB-lite"/>
    </source>
</evidence>